<evidence type="ECO:0000256" key="3">
    <source>
        <dbReference type="ARBA" id="ARBA00022801"/>
    </source>
</evidence>
<dbReference type="PROSITE" id="PS00609">
    <property type="entry name" value="GLYCOSYL_HYDROL_F32"/>
    <property type="match status" value="1"/>
</dbReference>
<evidence type="ECO:0000313" key="6">
    <source>
        <dbReference type="EMBL" id="QOR72258.1"/>
    </source>
</evidence>
<organism evidence="6 7">
    <name type="scientific">Ruania alkalisoli</name>
    <dbReference type="NCBI Taxonomy" id="2779775"/>
    <lineage>
        <taxon>Bacteria</taxon>
        <taxon>Bacillati</taxon>
        <taxon>Actinomycetota</taxon>
        <taxon>Actinomycetes</taxon>
        <taxon>Micrococcales</taxon>
        <taxon>Ruaniaceae</taxon>
        <taxon>Ruania</taxon>
    </lineage>
</organism>
<dbReference type="InterPro" id="IPR018053">
    <property type="entry name" value="Glyco_hydro_32_AS"/>
</dbReference>
<evidence type="ECO:0000256" key="2">
    <source>
        <dbReference type="ARBA" id="ARBA00012758"/>
    </source>
</evidence>
<keyword evidence="4" id="KW-0326">Glycosidase</keyword>
<sequence>MPHPRLDPFPRLHVRPPSGWVNDPNGIACIDGTWHVFYQHNPDAPVHGNICWGHATSDDLLTWTDEPIALRPRRQTIDAGGVWSGVAAMADDEPVLVYTAMPGDPAQAGAAVARRRQDGTWQQSDQFAAPPAPGLREMRDPFLVSVDGRRYALLGGGRTDGTPVVLIYDATDLERWELLGDLLTGPDLAPDLRQLAHAQIWECPQLVRLPSADEERHRWALIVSLWHDEPGVPQLDGVTVLLGELDLTGTHPRFLPDAGHRLDDGPDFYAPQAIVHQGRVLLWGWTWESRSDRTDAEVEAAGWAGALTFPRELFLAQTADHPQVHSAPAAELTGLRRRPLTVTENGTFAMPAWEITTAEAGEVHVRLVGPNGIREVWSAAAATSATVLVDGSVLEAFVDGRASTVRAYPRAGETWQVEASCAVTGWELGPPTP</sequence>
<keyword evidence="3 6" id="KW-0378">Hydrolase</keyword>
<keyword evidence="7" id="KW-1185">Reference proteome</keyword>
<dbReference type="PANTHER" id="PTHR43101:SF1">
    <property type="entry name" value="BETA-FRUCTOSIDASE"/>
    <property type="match status" value="1"/>
</dbReference>
<reference evidence="6 7" key="1">
    <citation type="submission" date="2020-10" db="EMBL/GenBank/DDBJ databases">
        <title>Haloactinobacterium sp. RN3S43, a bacterium isolated from saline soil.</title>
        <authorList>
            <person name="Sun J.-Q."/>
        </authorList>
    </citation>
    <scope>NUCLEOTIDE SEQUENCE [LARGE SCALE GENOMIC DNA]</scope>
    <source>
        <strain evidence="6 7">RN3S43</strain>
    </source>
</reference>
<dbReference type="KEGG" id="halt:IM660_08535"/>
<feature type="domain" description="Glycosyl hydrolase family 32 N-terminal" evidence="5">
    <location>
        <begin position="13"/>
        <end position="318"/>
    </location>
</feature>
<evidence type="ECO:0000259" key="5">
    <source>
        <dbReference type="Pfam" id="PF00251"/>
    </source>
</evidence>
<dbReference type="InterPro" id="IPR051214">
    <property type="entry name" value="GH32_Enzymes"/>
</dbReference>
<dbReference type="CDD" id="cd08996">
    <property type="entry name" value="GH32_FFase"/>
    <property type="match status" value="1"/>
</dbReference>
<proteinExistence type="inferred from homology"/>
<evidence type="ECO:0000313" key="7">
    <source>
        <dbReference type="Proteomes" id="UP000593758"/>
    </source>
</evidence>
<dbReference type="RefSeq" id="WP_193498898.1">
    <property type="nucleotide sequence ID" value="NZ_CP063169.1"/>
</dbReference>
<dbReference type="PANTHER" id="PTHR43101">
    <property type="entry name" value="BETA-FRUCTOSIDASE"/>
    <property type="match status" value="1"/>
</dbReference>
<dbReference type="AlphaFoldDB" id="A0A7M1SXG0"/>
<evidence type="ECO:0000256" key="1">
    <source>
        <dbReference type="ARBA" id="ARBA00009902"/>
    </source>
</evidence>
<evidence type="ECO:0000256" key="4">
    <source>
        <dbReference type="ARBA" id="ARBA00023295"/>
    </source>
</evidence>
<name>A0A7M1SXG0_9MICO</name>
<dbReference type="InterPro" id="IPR023296">
    <property type="entry name" value="Glyco_hydro_beta-prop_sf"/>
</dbReference>
<dbReference type="GO" id="GO:0005975">
    <property type="term" value="P:carbohydrate metabolic process"/>
    <property type="evidence" value="ECO:0007669"/>
    <property type="project" value="InterPro"/>
</dbReference>
<dbReference type="GO" id="GO:0004564">
    <property type="term" value="F:beta-fructofuranosidase activity"/>
    <property type="evidence" value="ECO:0007669"/>
    <property type="project" value="UniProtKB-EC"/>
</dbReference>
<dbReference type="SUPFAM" id="SSF75005">
    <property type="entry name" value="Arabinanase/levansucrase/invertase"/>
    <property type="match status" value="1"/>
</dbReference>
<gene>
    <name evidence="6" type="ORF">IM660_08535</name>
</gene>
<dbReference type="InterPro" id="IPR001362">
    <property type="entry name" value="Glyco_hydro_32"/>
</dbReference>
<protein>
    <recommendedName>
        <fullName evidence="2">beta-fructofuranosidase</fullName>
        <ecNumber evidence="2">3.2.1.26</ecNumber>
    </recommendedName>
</protein>
<dbReference type="Proteomes" id="UP000593758">
    <property type="component" value="Chromosome"/>
</dbReference>
<comment type="similarity">
    <text evidence="1">Belongs to the glycosyl hydrolase 32 family.</text>
</comment>
<dbReference type="Gene3D" id="2.115.10.20">
    <property type="entry name" value="Glycosyl hydrolase domain, family 43"/>
    <property type="match status" value="1"/>
</dbReference>
<dbReference type="SMART" id="SM00640">
    <property type="entry name" value="Glyco_32"/>
    <property type="match status" value="1"/>
</dbReference>
<dbReference type="EC" id="3.2.1.26" evidence="2"/>
<dbReference type="Pfam" id="PF00251">
    <property type="entry name" value="Glyco_hydro_32N"/>
    <property type="match status" value="1"/>
</dbReference>
<dbReference type="InterPro" id="IPR013148">
    <property type="entry name" value="Glyco_hydro_32_N"/>
</dbReference>
<accession>A0A7M1SXG0</accession>
<dbReference type="EMBL" id="CP063169">
    <property type="protein sequence ID" value="QOR72258.1"/>
    <property type="molecule type" value="Genomic_DNA"/>
</dbReference>